<dbReference type="OrthoDB" id="529091at2"/>
<evidence type="ECO:0000313" key="2">
    <source>
        <dbReference type="EMBL" id="KAF3889677.1"/>
    </source>
</evidence>
<name>A0A0C1QSV1_9CYAN</name>
<protein>
    <submittedName>
        <fullName evidence="2 3">Glycosyltransferase</fullName>
    </submittedName>
</protein>
<gene>
    <name evidence="3" type="ORF">DA73_0237495</name>
    <name evidence="2" type="ORF">DA73_0400032555</name>
</gene>
<organism evidence="3">
    <name type="scientific">Tolypothrix bouteillei VB521301</name>
    <dbReference type="NCBI Taxonomy" id="1479485"/>
    <lineage>
        <taxon>Bacteria</taxon>
        <taxon>Bacillati</taxon>
        <taxon>Cyanobacteriota</taxon>
        <taxon>Cyanophyceae</taxon>
        <taxon>Nostocales</taxon>
        <taxon>Tolypothrichaceae</taxon>
        <taxon>Tolypothrix</taxon>
    </lineage>
</organism>
<feature type="domain" description="Glycosyl transferase family 1" evidence="1">
    <location>
        <begin position="215"/>
        <end position="365"/>
    </location>
</feature>
<dbReference type="EMBL" id="JHEG02000059">
    <property type="protein sequence ID" value="KIE06928.1"/>
    <property type="molecule type" value="Genomic_DNA"/>
</dbReference>
<dbReference type="InterPro" id="IPR001296">
    <property type="entry name" value="Glyco_trans_1"/>
</dbReference>
<dbReference type="STRING" id="1479485.DA73_0237495"/>
<evidence type="ECO:0000259" key="1">
    <source>
        <dbReference type="Pfam" id="PF00534"/>
    </source>
</evidence>
<reference evidence="3" key="1">
    <citation type="journal article" date="2015" name="Genome Announc.">
        <title>Draft Genome Sequence of Tolypothrix boutellei Strain VB521301.</title>
        <authorList>
            <person name="Chandrababunaidu M.M."/>
            <person name="Singh D."/>
            <person name="Sen D."/>
            <person name="Bhan S."/>
            <person name="Das S."/>
            <person name="Gupta A."/>
            <person name="Adhikary S.P."/>
            <person name="Tripathy S."/>
        </authorList>
    </citation>
    <scope>NUCLEOTIDE SEQUENCE</scope>
    <source>
        <strain evidence="3">VB521301</strain>
    </source>
</reference>
<dbReference type="Proteomes" id="UP000029738">
    <property type="component" value="Unassembled WGS sequence"/>
</dbReference>
<dbReference type="GO" id="GO:0016757">
    <property type="term" value="F:glycosyltransferase activity"/>
    <property type="evidence" value="ECO:0007669"/>
    <property type="project" value="InterPro"/>
</dbReference>
<evidence type="ECO:0000313" key="4">
    <source>
        <dbReference type="Proteomes" id="UP000029738"/>
    </source>
</evidence>
<keyword evidence="4" id="KW-1185">Reference proteome</keyword>
<proteinExistence type="predicted"/>
<dbReference type="AlphaFoldDB" id="A0A0C1QSV1"/>
<dbReference type="Gene3D" id="3.40.50.2000">
    <property type="entry name" value="Glycogen Phosphorylase B"/>
    <property type="match status" value="1"/>
</dbReference>
<comment type="caution">
    <text evidence="3">The sequence shown here is derived from an EMBL/GenBank/DDBJ whole genome shotgun (WGS) entry which is preliminary data.</text>
</comment>
<evidence type="ECO:0000313" key="3">
    <source>
        <dbReference type="EMBL" id="KIE06928.1"/>
    </source>
</evidence>
<accession>A0A0C1QSV1</accession>
<dbReference type="EMBL" id="JHEG04000001">
    <property type="protein sequence ID" value="KAF3889677.1"/>
    <property type="molecule type" value="Genomic_DNA"/>
</dbReference>
<dbReference type="PANTHER" id="PTHR12526">
    <property type="entry name" value="GLYCOSYLTRANSFERASE"/>
    <property type="match status" value="1"/>
</dbReference>
<dbReference type="SUPFAM" id="SSF53756">
    <property type="entry name" value="UDP-Glycosyltransferase/glycogen phosphorylase"/>
    <property type="match status" value="1"/>
</dbReference>
<sequence>MNNKETSIMPRILYIQYTNPAGYPPLEHSSRILANDGWDVLFLGTGSLGSNSLCFPPHNRITVKQLPFCPGGWRQKLHYLWFCFWILDWAIRWKPQWVYASDLLSCPITLLLSVVLRSKVVYHEHDSLTTAPENALIKLCLKTRRWLAHQAKMCILPNQQRIEQFIKDNEPVGNVFCVWNCPAQAEVSSARLTDDCNHLWIHYHGNIGPSLLPITVLSALAMLPKVVKLRVIGYETIGNQGYVQQLLQTSVDLRISERVEFLGAMPRKKLLEYCRISDVGIAFMPKVSTNLNLQNCTGASNKAFDYLACGLALLVSDLPDWMQMYVEPGYGLSCNPDNPESIATAINWFLQNPNQMRQMGENGRSQILARWNYEQQFMGVYQMMSLSQTK</sequence>
<dbReference type="Pfam" id="PF00534">
    <property type="entry name" value="Glycos_transf_1"/>
    <property type="match status" value="1"/>
</dbReference>
<keyword evidence="3" id="KW-0808">Transferase</keyword>
<reference evidence="2" key="2">
    <citation type="submission" date="2019-11" db="EMBL/GenBank/DDBJ databases">
        <title>Improved Assembly of Tolypothrix boutellei genome.</title>
        <authorList>
            <person name="Sarangi A.N."/>
            <person name="Mukherjee M."/>
            <person name="Ghosh S."/>
            <person name="Singh D."/>
            <person name="Das A."/>
            <person name="Kant S."/>
            <person name="Prusty A."/>
            <person name="Tripathy S."/>
        </authorList>
    </citation>
    <scope>NUCLEOTIDE SEQUENCE</scope>
    <source>
        <strain evidence="2">VB521301</strain>
    </source>
</reference>